<dbReference type="PIRSF" id="PIRSF000521">
    <property type="entry name" value="Transaminase_4ab_Lys_Orn"/>
    <property type="match status" value="1"/>
</dbReference>
<dbReference type="GO" id="GO:0042802">
    <property type="term" value="F:identical protein binding"/>
    <property type="evidence" value="ECO:0007669"/>
    <property type="project" value="TreeGrafter"/>
</dbReference>
<evidence type="ECO:0000256" key="8">
    <source>
        <dbReference type="ARBA" id="ARBA00022679"/>
    </source>
</evidence>
<comment type="cofactor">
    <cofactor evidence="2">
        <name>pyridoxal 5'-phosphate</name>
        <dbReference type="ChEBI" id="CHEBI:597326"/>
    </cofactor>
</comment>
<dbReference type="PROSITE" id="PS00600">
    <property type="entry name" value="AA_TRANSFER_CLASS_3"/>
    <property type="match status" value="1"/>
</dbReference>
<evidence type="ECO:0000256" key="4">
    <source>
        <dbReference type="ARBA" id="ARBA00008954"/>
    </source>
</evidence>
<comment type="catalytic activity">
    <reaction evidence="1">
        <text>(S)-3-amino-2-methylpropanoate + 2-oxoglutarate = 2-methyl-3-oxopropanoate + L-glutamate</text>
        <dbReference type="Rhea" id="RHEA:13993"/>
        <dbReference type="ChEBI" id="CHEBI:16810"/>
        <dbReference type="ChEBI" id="CHEBI:29985"/>
        <dbReference type="ChEBI" id="CHEBI:57700"/>
        <dbReference type="ChEBI" id="CHEBI:58655"/>
        <dbReference type="EC" id="2.6.1.22"/>
    </reaction>
</comment>
<dbReference type="InterPro" id="IPR049704">
    <property type="entry name" value="Aminotrans_3_PPA_site"/>
</dbReference>
<evidence type="ECO:0000256" key="3">
    <source>
        <dbReference type="ARBA" id="ARBA00005176"/>
    </source>
</evidence>
<dbReference type="AlphaFoldDB" id="A0A934QD59"/>
<evidence type="ECO:0000256" key="5">
    <source>
        <dbReference type="ARBA" id="ARBA00012876"/>
    </source>
</evidence>
<dbReference type="EC" id="2.6.1.19" evidence="6"/>
<comment type="similarity">
    <text evidence="4 16">Belongs to the class-III pyridoxal-phosphate-dependent aminotransferase family.</text>
</comment>
<keyword evidence="9 16" id="KW-0663">Pyridoxal phosphate</keyword>
<keyword evidence="18" id="KW-1185">Reference proteome</keyword>
<evidence type="ECO:0000256" key="16">
    <source>
        <dbReference type="RuleBase" id="RU003560"/>
    </source>
</evidence>
<dbReference type="Pfam" id="PF00202">
    <property type="entry name" value="Aminotran_3"/>
    <property type="match status" value="1"/>
</dbReference>
<evidence type="ECO:0000313" key="17">
    <source>
        <dbReference type="EMBL" id="MBK0422038.1"/>
    </source>
</evidence>
<dbReference type="SUPFAM" id="SSF53383">
    <property type="entry name" value="PLP-dependent transferases"/>
    <property type="match status" value="1"/>
</dbReference>
<dbReference type="GO" id="GO:0047298">
    <property type="term" value="F:(S)-3-amino-2-methylpropionate transaminase activity"/>
    <property type="evidence" value="ECO:0007669"/>
    <property type="project" value="UniProtKB-EC"/>
</dbReference>
<dbReference type="CDD" id="cd00610">
    <property type="entry name" value="OAT_like"/>
    <property type="match status" value="1"/>
</dbReference>
<dbReference type="PANTHER" id="PTHR11986">
    <property type="entry name" value="AMINOTRANSFERASE CLASS III"/>
    <property type="match status" value="1"/>
</dbReference>
<dbReference type="RefSeq" id="WP_200132229.1">
    <property type="nucleotide sequence ID" value="NZ_JAEHOI010000006.1"/>
</dbReference>
<comment type="caution">
    <text evidence="17">The sequence shown here is derived from an EMBL/GenBank/DDBJ whole genome shotgun (WGS) entry which is preliminary data.</text>
</comment>
<dbReference type="InterPro" id="IPR015424">
    <property type="entry name" value="PyrdxlP-dep_Trfase"/>
</dbReference>
<dbReference type="InterPro" id="IPR005814">
    <property type="entry name" value="Aminotrans_3"/>
</dbReference>
<sequence length="454" mass="48387">MTLTEIQQGTAEPLAQQRHLETEIPGPRSRELMVERRAQVSNGFGAQLPVFIERADGGILRDVDGNQIIDLASGLGPTALGASHPRVRERLVAQLDRFTHTCFMTTEYESYVEVCRWLNAHAPGDHEKRTALFSTGAEANENAAKIARYVTGGRRFIAFRGGYHGRTYMTMSLTSKEKPYKTGFGPFSEDVFHAPVPAGPRETAASVAPCLDEVRRILIDNDPATFAGIIIEPILGEAGCLPPQPGFLAGLREIADEFGILLIADEVQSGMGRTGKIWAIEHDGVVPDLLVAAKALANGMPLSSVTGAAEVMDAVHPAGLGGTYAGNPLSCEAALAVFEQFDGGGVLERAEALGEIADEMLKPLVGSGVGVIDVRGRGAMIGIEFGDDESLEPAPDAAKAVSQYCHANGVLALTNGVHENVIRLLPPIVIEPELFRDGLRVIIDGVRTVAGRRG</sequence>
<dbReference type="EC" id="2.6.1.22" evidence="5"/>
<evidence type="ECO:0000256" key="12">
    <source>
        <dbReference type="ARBA" id="ARBA00030857"/>
    </source>
</evidence>
<dbReference type="Proteomes" id="UP000618733">
    <property type="component" value="Unassembled WGS sequence"/>
</dbReference>
<dbReference type="InterPro" id="IPR015422">
    <property type="entry name" value="PyrdxlP-dep_Trfase_small"/>
</dbReference>
<evidence type="ECO:0000256" key="10">
    <source>
        <dbReference type="ARBA" id="ARBA00029760"/>
    </source>
</evidence>
<evidence type="ECO:0000256" key="15">
    <source>
        <dbReference type="ARBA" id="ARBA00050054"/>
    </source>
</evidence>
<gene>
    <name evidence="17" type="ORF">JD292_08120</name>
</gene>
<name>A0A934QD59_9MICO</name>
<dbReference type="PANTHER" id="PTHR11986:SF79">
    <property type="entry name" value="ACETYLORNITHINE AMINOTRANSFERASE, MITOCHONDRIAL"/>
    <property type="match status" value="1"/>
</dbReference>
<proteinExistence type="inferred from homology"/>
<organism evidence="17 18">
    <name type="scientific">Leucobacter edaphi</name>
    <dbReference type="NCBI Taxonomy" id="2796472"/>
    <lineage>
        <taxon>Bacteria</taxon>
        <taxon>Bacillati</taxon>
        <taxon>Actinomycetota</taxon>
        <taxon>Actinomycetes</taxon>
        <taxon>Micrococcales</taxon>
        <taxon>Microbacteriaceae</taxon>
        <taxon>Leucobacter</taxon>
    </lineage>
</organism>
<evidence type="ECO:0000256" key="1">
    <source>
        <dbReference type="ARBA" id="ARBA00001750"/>
    </source>
</evidence>
<evidence type="ECO:0000256" key="6">
    <source>
        <dbReference type="ARBA" id="ARBA00012912"/>
    </source>
</evidence>
<keyword evidence="7 17" id="KW-0032">Aminotransferase</keyword>
<evidence type="ECO:0000256" key="13">
    <source>
        <dbReference type="ARBA" id="ARBA00031787"/>
    </source>
</evidence>
<dbReference type="InterPro" id="IPR015421">
    <property type="entry name" value="PyrdxlP-dep_Trfase_major"/>
</dbReference>
<dbReference type="EMBL" id="JAEHOI010000006">
    <property type="protein sequence ID" value="MBK0422038.1"/>
    <property type="molecule type" value="Genomic_DNA"/>
</dbReference>
<evidence type="ECO:0000313" key="18">
    <source>
        <dbReference type="Proteomes" id="UP000618733"/>
    </source>
</evidence>
<evidence type="ECO:0000256" key="11">
    <source>
        <dbReference type="ARBA" id="ARBA00030204"/>
    </source>
</evidence>
<evidence type="ECO:0000256" key="7">
    <source>
        <dbReference type="ARBA" id="ARBA00022576"/>
    </source>
</evidence>
<dbReference type="FunFam" id="3.40.640.10:FF:000013">
    <property type="entry name" value="4-aminobutyrate aminotransferase"/>
    <property type="match status" value="1"/>
</dbReference>
<comment type="catalytic activity">
    <reaction evidence="14">
        <text>4-aminobutanoate + 2-oxoglutarate = succinate semialdehyde + L-glutamate</text>
        <dbReference type="Rhea" id="RHEA:23352"/>
        <dbReference type="ChEBI" id="CHEBI:16810"/>
        <dbReference type="ChEBI" id="CHEBI:29985"/>
        <dbReference type="ChEBI" id="CHEBI:57706"/>
        <dbReference type="ChEBI" id="CHEBI:59888"/>
        <dbReference type="EC" id="2.6.1.19"/>
    </reaction>
</comment>
<keyword evidence="8" id="KW-0808">Transferase</keyword>
<dbReference type="Gene3D" id="3.90.1150.10">
    <property type="entry name" value="Aspartate Aminotransferase, domain 1"/>
    <property type="match status" value="1"/>
</dbReference>
<dbReference type="GO" id="GO:0030170">
    <property type="term" value="F:pyridoxal phosphate binding"/>
    <property type="evidence" value="ECO:0007669"/>
    <property type="project" value="InterPro"/>
</dbReference>
<comment type="pathway">
    <text evidence="3">Amino-acid degradation; 4-aminobutanoate degradation.</text>
</comment>
<evidence type="ECO:0000256" key="9">
    <source>
        <dbReference type="ARBA" id="ARBA00022898"/>
    </source>
</evidence>
<reference evidence="17" key="1">
    <citation type="submission" date="2020-12" db="EMBL/GenBank/DDBJ databases">
        <title>Leucobacter sp. CAS2, isolated from Chromium sludge.</title>
        <authorList>
            <person name="Xu Z."/>
        </authorList>
    </citation>
    <scope>NUCLEOTIDE SEQUENCE</scope>
    <source>
        <strain evidence="17">CSA2</strain>
    </source>
</reference>
<accession>A0A934QD59</accession>
<protein>
    <recommendedName>
        <fullName evidence="12">(S)-3-amino-2-methylpropionate transaminase</fullName>
        <ecNumber evidence="6">2.6.1.19</ecNumber>
        <ecNumber evidence="5">2.6.1.22</ecNumber>
    </recommendedName>
    <alternativeName>
        <fullName evidence="13">GABA aminotransferase</fullName>
    </alternativeName>
    <alternativeName>
        <fullName evidence="11">Gamma-amino-N-butyrate transaminase</fullName>
    </alternativeName>
    <alternativeName>
        <fullName evidence="15">Glutamate:succinic semialdehyde transaminase</fullName>
    </alternativeName>
    <alternativeName>
        <fullName evidence="10">L-AIBAT</fullName>
    </alternativeName>
</protein>
<dbReference type="Gene3D" id="3.40.640.10">
    <property type="entry name" value="Type I PLP-dependent aspartate aminotransferase-like (Major domain)"/>
    <property type="match status" value="1"/>
</dbReference>
<evidence type="ECO:0000256" key="14">
    <source>
        <dbReference type="ARBA" id="ARBA00048021"/>
    </source>
</evidence>
<dbReference type="GO" id="GO:0034386">
    <property type="term" value="F:4-aminobutyrate:2-oxoglutarate transaminase activity"/>
    <property type="evidence" value="ECO:0007669"/>
    <property type="project" value="UniProtKB-EC"/>
</dbReference>
<evidence type="ECO:0000256" key="2">
    <source>
        <dbReference type="ARBA" id="ARBA00001933"/>
    </source>
</evidence>
<dbReference type="InterPro" id="IPR050103">
    <property type="entry name" value="Class-III_PLP-dep_AT"/>
</dbReference>